<dbReference type="EMBL" id="CP073078">
    <property type="protein sequence ID" value="QUD86046.1"/>
    <property type="molecule type" value="Genomic_DNA"/>
</dbReference>
<evidence type="ECO:0000313" key="3">
    <source>
        <dbReference type="EMBL" id="QUD86046.1"/>
    </source>
</evidence>
<sequence>MAVEKWNGTLLPDWPALMSAEMAARYLSLDENSLGVVTAAAGIHPVDLGLDLHRWRRRDLDRLVSGLPLKVQAPPLAQPQSGGLDEEALERLILRVQERIKRPEKLAMSIAEAASLIGLSRSTLWKMAKDGQLRTVKIGKRALFLRSEIDELLASRPRDAAPPAEAPAPKRRPRR</sequence>
<organism evidence="3 4">
    <name type="scientific">Phenylobacterium montanum</name>
    <dbReference type="NCBI Taxonomy" id="2823693"/>
    <lineage>
        <taxon>Bacteria</taxon>
        <taxon>Pseudomonadati</taxon>
        <taxon>Pseudomonadota</taxon>
        <taxon>Alphaproteobacteria</taxon>
        <taxon>Caulobacterales</taxon>
        <taxon>Caulobacteraceae</taxon>
        <taxon>Phenylobacterium</taxon>
    </lineage>
</organism>
<evidence type="ECO:0000259" key="2">
    <source>
        <dbReference type="Pfam" id="PF12728"/>
    </source>
</evidence>
<accession>A0A975FVS5</accession>
<proteinExistence type="predicted"/>
<dbReference type="RefSeq" id="WP_211936098.1">
    <property type="nucleotide sequence ID" value="NZ_CP073078.1"/>
</dbReference>
<dbReference type="NCBIfam" id="TIGR01764">
    <property type="entry name" value="excise"/>
    <property type="match status" value="1"/>
</dbReference>
<keyword evidence="4" id="KW-1185">Reference proteome</keyword>
<feature type="domain" description="Helix-turn-helix" evidence="2">
    <location>
        <begin position="108"/>
        <end position="156"/>
    </location>
</feature>
<dbReference type="KEGG" id="caul:KCG34_13115"/>
<dbReference type="AlphaFoldDB" id="A0A975FVS5"/>
<dbReference type="InterPro" id="IPR009061">
    <property type="entry name" value="DNA-bd_dom_put_sf"/>
</dbReference>
<dbReference type="InterPro" id="IPR010093">
    <property type="entry name" value="SinI_DNA-bd"/>
</dbReference>
<dbReference type="SUPFAM" id="SSF46955">
    <property type="entry name" value="Putative DNA-binding domain"/>
    <property type="match status" value="1"/>
</dbReference>
<reference evidence="3" key="1">
    <citation type="submission" date="2021-04" db="EMBL/GenBank/DDBJ databases">
        <title>The complete genome sequence of Caulobacter sp. S6.</title>
        <authorList>
            <person name="Tang Y."/>
            <person name="Ouyang W."/>
            <person name="Liu Q."/>
            <person name="Huang B."/>
            <person name="Guo Z."/>
            <person name="Lei P."/>
        </authorList>
    </citation>
    <scope>NUCLEOTIDE SEQUENCE</scope>
    <source>
        <strain evidence="3">S6</strain>
    </source>
</reference>
<dbReference type="Proteomes" id="UP000676409">
    <property type="component" value="Chromosome"/>
</dbReference>
<gene>
    <name evidence="3" type="ORF">KCG34_13115</name>
</gene>
<dbReference type="Pfam" id="PF12728">
    <property type="entry name" value="HTH_17"/>
    <property type="match status" value="1"/>
</dbReference>
<evidence type="ECO:0000256" key="1">
    <source>
        <dbReference type="SAM" id="MobiDB-lite"/>
    </source>
</evidence>
<feature type="region of interest" description="Disordered" evidence="1">
    <location>
        <begin position="155"/>
        <end position="175"/>
    </location>
</feature>
<evidence type="ECO:0000313" key="4">
    <source>
        <dbReference type="Proteomes" id="UP000676409"/>
    </source>
</evidence>
<dbReference type="InterPro" id="IPR041657">
    <property type="entry name" value="HTH_17"/>
</dbReference>
<name>A0A975FVS5_9CAUL</name>
<protein>
    <submittedName>
        <fullName evidence="3">Helix-turn-helix domain-containing protein</fullName>
    </submittedName>
</protein>
<dbReference type="GO" id="GO:0003677">
    <property type="term" value="F:DNA binding"/>
    <property type="evidence" value="ECO:0007669"/>
    <property type="project" value="InterPro"/>
</dbReference>